<keyword evidence="5 10" id="KW-0132">Cell division</keyword>
<feature type="domain" description="FtsX extracellular" evidence="13">
    <location>
        <begin position="58"/>
        <end position="152"/>
    </location>
</feature>
<feature type="transmembrane region" description="Helical" evidence="11">
    <location>
        <begin position="171"/>
        <end position="192"/>
    </location>
</feature>
<comment type="subcellular location">
    <subcellularLocation>
        <location evidence="1">Cell membrane</location>
        <topology evidence="1">Multi-pass membrane protein</topology>
    </subcellularLocation>
</comment>
<keyword evidence="9 10" id="KW-0131">Cell cycle</keyword>
<evidence type="ECO:0000256" key="3">
    <source>
        <dbReference type="ARBA" id="ARBA00021907"/>
    </source>
</evidence>
<evidence type="ECO:0000256" key="4">
    <source>
        <dbReference type="ARBA" id="ARBA00022475"/>
    </source>
</evidence>
<evidence type="ECO:0000256" key="2">
    <source>
        <dbReference type="ARBA" id="ARBA00007379"/>
    </source>
</evidence>
<dbReference type="KEGG" id="ima:PO878_13770"/>
<dbReference type="InterPro" id="IPR040690">
    <property type="entry name" value="FtsX_ECD"/>
</dbReference>
<protein>
    <recommendedName>
        <fullName evidence="3 10">Cell division protein FtsX</fullName>
    </recommendedName>
</protein>
<dbReference type="Pfam" id="PF18075">
    <property type="entry name" value="FtsX_ECD"/>
    <property type="match status" value="1"/>
</dbReference>
<feature type="domain" description="ABC3 transporter permease C-terminal" evidence="12">
    <location>
        <begin position="175"/>
        <end position="287"/>
    </location>
</feature>
<feature type="transmembrane region" description="Helical" evidence="11">
    <location>
        <begin position="270"/>
        <end position="292"/>
    </location>
</feature>
<feature type="transmembrane region" description="Helical" evidence="11">
    <location>
        <begin position="21"/>
        <end position="43"/>
    </location>
</feature>
<proteinExistence type="inferred from homology"/>
<comment type="similarity">
    <text evidence="2 10">Belongs to the ABC-4 integral membrane protein family. FtsX subfamily.</text>
</comment>
<dbReference type="Proteomes" id="UP001216390">
    <property type="component" value="Chromosome"/>
</dbReference>
<evidence type="ECO:0000259" key="12">
    <source>
        <dbReference type="Pfam" id="PF02687"/>
    </source>
</evidence>
<dbReference type="PANTHER" id="PTHR47755">
    <property type="entry name" value="CELL DIVISION PROTEIN FTSX"/>
    <property type="match status" value="1"/>
</dbReference>
<evidence type="ECO:0000256" key="11">
    <source>
        <dbReference type="SAM" id="Phobius"/>
    </source>
</evidence>
<name>A0AAE9YAR8_9ACTN</name>
<keyword evidence="4 10" id="KW-1003">Cell membrane</keyword>
<keyword evidence="7 11" id="KW-1133">Transmembrane helix</keyword>
<accession>A0AAE9YAR8</accession>
<reference evidence="14" key="1">
    <citation type="submission" date="2023-01" db="EMBL/GenBank/DDBJ databases">
        <title>The diversity of Class Acidimicrobiia in South China Sea sediment environments and the proposal of Iamia marina sp. nov., a novel species of the genus Iamia.</title>
        <authorList>
            <person name="He Y."/>
            <person name="Tian X."/>
        </authorList>
    </citation>
    <scope>NUCLEOTIDE SEQUENCE</scope>
    <source>
        <strain evidence="14">DSM 19957</strain>
    </source>
</reference>
<dbReference type="AlphaFoldDB" id="A0AAE9YAR8"/>
<dbReference type="PIRSF" id="PIRSF003097">
    <property type="entry name" value="FtsX"/>
    <property type="match status" value="1"/>
</dbReference>
<evidence type="ECO:0000256" key="5">
    <source>
        <dbReference type="ARBA" id="ARBA00022618"/>
    </source>
</evidence>
<evidence type="ECO:0000313" key="14">
    <source>
        <dbReference type="EMBL" id="WCO65567.1"/>
    </source>
</evidence>
<evidence type="ECO:0000256" key="7">
    <source>
        <dbReference type="ARBA" id="ARBA00022989"/>
    </source>
</evidence>
<evidence type="ECO:0000256" key="6">
    <source>
        <dbReference type="ARBA" id="ARBA00022692"/>
    </source>
</evidence>
<dbReference type="GO" id="GO:0051301">
    <property type="term" value="P:cell division"/>
    <property type="evidence" value="ECO:0007669"/>
    <property type="project" value="UniProtKB-KW"/>
</dbReference>
<gene>
    <name evidence="14" type="ORF">PO878_13770</name>
</gene>
<evidence type="ECO:0000256" key="9">
    <source>
        <dbReference type="ARBA" id="ARBA00023306"/>
    </source>
</evidence>
<dbReference type="GO" id="GO:0005886">
    <property type="term" value="C:plasma membrane"/>
    <property type="evidence" value="ECO:0007669"/>
    <property type="project" value="UniProtKB-SubCell"/>
</dbReference>
<dbReference type="EMBL" id="CP116942">
    <property type="protein sequence ID" value="WCO65567.1"/>
    <property type="molecule type" value="Genomic_DNA"/>
</dbReference>
<sequence length="298" mass="32439">MALNASYVARETGQNLARNPTLTIASVITVAIALTLAGVALLVREGTNNLAGKFRGDVELIVFLDPEISDDQRQAIETSLEDNPEVREFTYVDERAAFEEAQELFADQPTMLRLLREGDVPTSFRVEPTNPDFQSVVALRGIYEREAGVQQVESATEAIRAIQELTEKLNFGVLFASAVSAGVSILLIYNTIRTAMFARRREIEVMKLVGATNWFIRVPFILEGMIQSLLGGALAVGLLLGLNVFLFGALADNQYFELFQNFDFTVATVIGTSVPLVLVGVVIGAVGSGFAVGRFLDV</sequence>
<dbReference type="PANTHER" id="PTHR47755:SF1">
    <property type="entry name" value="CELL DIVISION PROTEIN FTSX"/>
    <property type="match status" value="1"/>
</dbReference>
<dbReference type="InterPro" id="IPR004513">
    <property type="entry name" value="FtsX"/>
</dbReference>
<evidence type="ECO:0000256" key="10">
    <source>
        <dbReference type="PIRNR" id="PIRNR003097"/>
    </source>
</evidence>
<evidence type="ECO:0000256" key="1">
    <source>
        <dbReference type="ARBA" id="ARBA00004651"/>
    </source>
</evidence>
<keyword evidence="8 10" id="KW-0472">Membrane</keyword>
<evidence type="ECO:0000259" key="13">
    <source>
        <dbReference type="Pfam" id="PF18075"/>
    </source>
</evidence>
<dbReference type="Pfam" id="PF02687">
    <property type="entry name" value="FtsX"/>
    <property type="match status" value="1"/>
</dbReference>
<evidence type="ECO:0000313" key="15">
    <source>
        <dbReference type="Proteomes" id="UP001216390"/>
    </source>
</evidence>
<dbReference type="InterPro" id="IPR003838">
    <property type="entry name" value="ABC3_permease_C"/>
</dbReference>
<keyword evidence="6 11" id="KW-0812">Transmembrane</keyword>
<organism evidence="14 15">
    <name type="scientific">Iamia majanohamensis</name>
    <dbReference type="NCBI Taxonomy" id="467976"/>
    <lineage>
        <taxon>Bacteria</taxon>
        <taxon>Bacillati</taxon>
        <taxon>Actinomycetota</taxon>
        <taxon>Acidimicrobiia</taxon>
        <taxon>Acidimicrobiales</taxon>
        <taxon>Iamiaceae</taxon>
        <taxon>Iamia</taxon>
    </lineage>
</organism>
<feature type="transmembrane region" description="Helical" evidence="11">
    <location>
        <begin position="229"/>
        <end position="250"/>
    </location>
</feature>
<keyword evidence="15" id="KW-1185">Reference proteome</keyword>
<evidence type="ECO:0000256" key="8">
    <source>
        <dbReference type="ARBA" id="ARBA00023136"/>
    </source>
</evidence>
<dbReference type="Gene3D" id="3.30.70.3040">
    <property type="match status" value="1"/>
</dbReference>
<dbReference type="RefSeq" id="WP_272735094.1">
    <property type="nucleotide sequence ID" value="NZ_CP116942.1"/>
</dbReference>